<feature type="transmembrane region" description="Helical" evidence="2">
    <location>
        <begin position="37"/>
        <end position="58"/>
    </location>
</feature>
<dbReference type="PANTHER" id="PTHR32309:SF13">
    <property type="entry name" value="FERRIC ENTEROBACTIN TRANSPORT PROTEIN FEPE"/>
    <property type="match status" value="1"/>
</dbReference>
<dbReference type="Proteomes" id="UP000199356">
    <property type="component" value="Unassembled WGS sequence"/>
</dbReference>
<dbReference type="PANTHER" id="PTHR32309">
    <property type="entry name" value="TYROSINE-PROTEIN KINASE"/>
    <property type="match status" value="1"/>
</dbReference>
<organism evidence="3 4">
    <name type="scientific">Tranquillimonas alkanivorans</name>
    <dbReference type="NCBI Taxonomy" id="441119"/>
    <lineage>
        <taxon>Bacteria</taxon>
        <taxon>Pseudomonadati</taxon>
        <taxon>Pseudomonadota</taxon>
        <taxon>Alphaproteobacteria</taxon>
        <taxon>Rhodobacterales</taxon>
        <taxon>Roseobacteraceae</taxon>
        <taxon>Tranquillimonas</taxon>
    </lineage>
</organism>
<feature type="coiled-coil region" evidence="1">
    <location>
        <begin position="170"/>
        <end position="197"/>
    </location>
</feature>
<dbReference type="InterPro" id="IPR050445">
    <property type="entry name" value="Bact_polysacc_biosynth/exp"/>
</dbReference>
<sequence>MSRDFPPPPLPVRAPLGLAEPAQAGRPLPRILWRQRLVLVLTVAAGLAAAAAYLFAFATPVHEARVALEYDPRDTAGVPRPVAGEELNAQAALLSARPLLARVAAAAGTGVTADDLSDWVFVRQAPLSRILWVSLRAPDADQAARLGNALAAAYLDAQVRRKRAERDDVRARQTGRVRELSEKLDRAETALAERRLAAGPGATQLPVVLRQRIRALDRQLAGTREAARREAIARRRARLEAQADRLLADHLAHRALAAEVETLRTAHARAATALRDLPSPSVPLRTDARVLSPATPPAAPIWPRPGFVFALSALLSASLGVLLALLRDRCAPPEAAARTLERATGLPVLAELPRARRFGPGVPPDLTALVTHVLTAGPSPVLAVAACTRPEDAARAAGAVARALSDSGRDVLVSGDAAGTNAGDDLVTLSPRRPRTPEEEAAWRADARGRHDVVLVVEPSPLAAGRESDRTLLAVRRATPVQEIVATVAAARAAPSGLIVIDGRD</sequence>
<evidence type="ECO:0000313" key="4">
    <source>
        <dbReference type="Proteomes" id="UP000199356"/>
    </source>
</evidence>
<dbReference type="STRING" id="441119.SAMN04488047_101521"/>
<gene>
    <name evidence="3" type="ORF">SAMN04488047_101521</name>
</gene>
<keyword evidence="1" id="KW-0175">Coiled coil</keyword>
<dbReference type="AlphaFoldDB" id="A0A1I5L878"/>
<keyword evidence="2" id="KW-0472">Membrane</keyword>
<dbReference type="EMBL" id="FOXA01000001">
    <property type="protein sequence ID" value="SFO93584.1"/>
    <property type="molecule type" value="Genomic_DNA"/>
</dbReference>
<evidence type="ECO:0000313" key="3">
    <source>
        <dbReference type="EMBL" id="SFO93584.1"/>
    </source>
</evidence>
<keyword evidence="2" id="KW-1133">Transmembrane helix</keyword>
<dbReference type="GO" id="GO:0004713">
    <property type="term" value="F:protein tyrosine kinase activity"/>
    <property type="evidence" value="ECO:0007669"/>
    <property type="project" value="TreeGrafter"/>
</dbReference>
<evidence type="ECO:0000256" key="2">
    <source>
        <dbReference type="SAM" id="Phobius"/>
    </source>
</evidence>
<protein>
    <submittedName>
        <fullName evidence="3">Chain length determinant protein</fullName>
    </submittedName>
</protein>
<accession>A0A1I5L878</accession>
<name>A0A1I5L878_9RHOB</name>
<evidence type="ECO:0000256" key="1">
    <source>
        <dbReference type="SAM" id="Coils"/>
    </source>
</evidence>
<proteinExistence type="predicted"/>
<keyword evidence="2" id="KW-0812">Transmembrane</keyword>
<reference evidence="4" key="1">
    <citation type="submission" date="2016-10" db="EMBL/GenBank/DDBJ databases">
        <authorList>
            <person name="Varghese N."/>
            <person name="Submissions S."/>
        </authorList>
    </citation>
    <scope>NUCLEOTIDE SEQUENCE [LARGE SCALE GENOMIC DNA]</scope>
    <source>
        <strain evidence="4">DSM 19547</strain>
    </source>
</reference>
<dbReference type="GO" id="GO:0005886">
    <property type="term" value="C:plasma membrane"/>
    <property type="evidence" value="ECO:0007669"/>
    <property type="project" value="TreeGrafter"/>
</dbReference>
<keyword evidence="4" id="KW-1185">Reference proteome</keyword>